<keyword evidence="1" id="KW-0472">Membrane</keyword>
<evidence type="ECO:0000256" key="1">
    <source>
        <dbReference type="SAM" id="Phobius"/>
    </source>
</evidence>
<protein>
    <recommendedName>
        <fullName evidence="4">Holin</fullName>
    </recommendedName>
</protein>
<dbReference type="GO" id="GO:0140911">
    <property type="term" value="F:pore-forming activity"/>
    <property type="evidence" value="ECO:0007669"/>
    <property type="project" value="InterPro"/>
</dbReference>
<accession>A0A1X0WAZ6</accession>
<dbReference type="Proteomes" id="UP000192536">
    <property type="component" value="Unassembled WGS sequence"/>
</dbReference>
<sequence length="66" mass="7361">MNMDNITKTCIGLQCGAGILNQLTPDQWTALGVIGTLCFSGATFIASVAFKIWDRKHNFIRREEED</sequence>
<keyword evidence="3" id="KW-1185">Reference proteome</keyword>
<dbReference type="EMBL" id="MRWE01000038">
    <property type="protein sequence ID" value="ORJ23934.1"/>
    <property type="molecule type" value="Genomic_DNA"/>
</dbReference>
<comment type="caution">
    <text evidence="2">The sequence shown here is derived from an EMBL/GenBank/DDBJ whole genome shotgun (WGS) entry which is preliminary data.</text>
</comment>
<proteinExistence type="predicted"/>
<evidence type="ECO:0008006" key="4">
    <source>
        <dbReference type="Google" id="ProtNLM"/>
    </source>
</evidence>
<keyword evidence="1" id="KW-1133">Transmembrane helix</keyword>
<reference evidence="2 3" key="1">
    <citation type="journal article" date="2017" name="Int. J. Syst. Evol. Microbiol.">
        <title>Rouxiella badensis sp. nov. and Rouxiella silvae sp. nov. isolated from peat bog soil in Germany and emendation of the genus description.</title>
        <authorList>
            <person name="Le Fleche-Mateos A."/>
            <person name="Kugler J.H."/>
            <person name="Hansen S.H."/>
            <person name="Syldatk C."/>
            <person name="Hausmann R."/>
            <person name="Lomprez F."/>
            <person name="Vandenbogaert M."/>
            <person name="Manuguerra J.C."/>
            <person name="Grimont P.A."/>
        </authorList>
    </citation>
    <scope>NUCLEOTIDE SEQUENCE [LARGE SCALE GENOMIC DNA]</scope>
    <source>
        <strain evidence="2 3">DSM 100043</strain>
    </source>
</reference>
<dbReference type="Pfam" id="PF04971">
    <property type="entry name" value="Phage_holin_2_1"/>
    <property type="match status" value="1"/>
</dbReference>
<dbReference type="AlphaFoldDB" id="A0A1X0WAZ6"/>
<organism evidence="2 3">
    <name type="scientific">Rouxiella badensis</name>
    <dbReference type="NCBI Taxonomy" id="1646377"/>
    <lineage>
        <taxon>Bacteria</taxon>
        <taxon>Pseudomonadati</taxon>
        <taxon>Pseudomonadota</taxon>
        <taxon>Gammaproteobacteria</taxon>
        <taxon>Enterobacterales</taxon>
        <taxon>Yersiniaceae</taxon>
        <taxon>Rouxiella</taxon>
    </lineage>
</organism>
<dbReference type="GO" id="GO:0001907">
    <property type="term" value="P:symbiont-mediated killing of host cell"/>
    <property type="evidence" value="ECO:0007669"/>
    <property type="project" value="InterPro"/>
</dbReference>
<keyword evidence="1" id="KW-0812">Transmembrane</keyword>
<dbReference type="STRING" id="1646377.BS640_18705"/>
<gene>
    <name evidence="2" type="ORF">BS640_18705</name>
</gene>
<dbReference type="InterPro" id="IPR007054">
    <property type="entry name" value="Lysis_S"/>
</dbReference>
<name>A0A1X0WAZ6_9GAMM</name>
<evidence type="ECO:0000313" key="2">
    <source>
        <dbReference type="EMBL" id="ORJ23934.1"/>
    </source>
</evidence>
<evidence type="ECO:0000313" key="3">
    <source>
        <dbReference type="Proteomes" id="UP000192536"/>
    </source>
</evidence>
<feature type="transmembrane region" description="Helical" evidence="1">
    <location>
        <begin position="30"/>
        <end position="53"/>
    </location>
</feature>